<dbReference type="Gramene" id="Solyc04g045670.1.1">
    <property type="protein sequence ID" value="Solyc04g045670.1.1"/>
    <property type="gene ID" value="Solyc04g045670.1"/>
</dbReference>
<dbReference type="PaxDb" id="4081-Solyc04g045670.1.1"/>
<keyword evidence="2" id="KW-1185">Reference proteome</keyword>
<proteinExistence type="predicted"/>
<evidence type="ECO:0000313" key="1">
    <source>
        <dbReference type="EnsemblPlants" id="Solyc04g045670.1.1"/>
    </source>
</evidence>
<name>K4BRJ5_SOLLC</name>
<reference evidence="1" key="2">
    <citation type="submission" date="2015-06" db="UniProtKB">
        <authorList>
            <consortium name="EnsemblPlants"/>
        </authorList>
    </citation>
    <scope>IDENTIFICATION</scope>
    <source>
        <strain evidence="1">cv. Heinz 1706</strain>
    </source>
</reference>
<evidence type="ECO:0000313" key="2">
    <source>
        <dbReference type="Proteomes" id="UP000004994"/>
    </source>
</evidence>
<dbReference type="InParanoid" id="K4BRJ5"/>
<organism evidence="1">
    <name type="scientific">Solanum lycopersicum</name>
    <name type="common">Tomato</name>
    <name type="synonym">Lycopersicon esculentum</name>
    <dbReference type="NCBI Taxonomy" id="4081"/>
    <lineage>
        <taxon>Eukaryota</taxon>
        <taxon>Viridiplantae</taxon>
        <taxon>Streptophyta</taxon>
        <taxon>Embryophyta</taxon>
        <taxon>Tracheophyta</taxon>
        <taxon>Spermatophyta</taxon>
        <taxon>Magnoliopsida</taxon>
        <taxon>eudicotyledons</taxon>
        <taxon>Gunneridae</taxon>
        <taxon>Pentapetalae</taxon>
        <taxon>asterids</taxon>
        <taxon>lamiids</taxon>
        <taxon>Solanales</taxon>
        <taxon>Solanaceae</taxon>
        <taxon>Solanoideae</taxon>
        <taxon>Solaneae</taxon>
        <taxon>Solanum</taxon>
        <taxon>Solanum subgen. Lycopersicon</taxon>
    </lineage>
</organism>
<reference evidence="1" key="1">
    <citation type="journal article" date="2012" name="Nature">
        <title>The tomato genome sequence provides insights into fleshy fruit evolution.</title>
        <authorList>
            <consortium name="Tomato Genome Consortium"/>
        </authorList>
    </citation>
    <scope>NUCLEOTIDE SEQUENCE [LARGE SCALE GENOMIC DNA]</scope>
    <source>
        <strain evidence="1">cv. Heinz 1706</strain>
    </source>
</reference>
<dbReference type="HOGENOM" id="CLU_3336540_0_0_1"/>
<dbReference type="AlphaFoldDB" id="K4BRJ5"/>
<accession>K4BRJ5</accession>
<sequence>MLVKYRPLCLYVLAYAIKGSYIIFFRYEGLGLGIICVV</sequence>
<dbReference type="Proteomes" id="UP000004994">
    <property type="component" value="Chromosome 4"/>
</dbReference>
<dbReference type="EnsemblPlants" id="Solyc04g045670.1.1">
    <property type="protein sequence ID" value="Solyc04g045670.1.1"/>
    <property type="gene ID" value="Solyc04g045670.1"/>
</dbReference>
<protein>
    <submittedName>
        <fullName evidence="1">Uncharacterized protein</fullName>
    </submittedName>
</protein>